<proteinExistence type="predicted"/>
<evidence type="ECO:0000313" key="2">
    <source>
        <dbReference type="EMBL" id="KOF84545.1"/>
    </source>
</evidence>
<dbReference type="STRING" id="37653.A0A0L8H706"/>
<dbReference type="OrthoDB" id="10255570at2759"/>
<gene>
    <name evidence="2" type="ORF">OCBIM_22021898mg</name>
</gene>
<organism evidence="2">
    <name type="scientific">Octopus bimaculoides</name>
    <name type="common">California two-spotted octopus</name>
    <dbReference type="NCBI Taxonomy" id="37653"/>
    <lineage>
        <taxon>Eukaryota</taxon>
        <taxon>Metazoa</taxon>
        <taxon>Spiralia</taxon>
        <taxon>Lophotrochozoa</taxon>
        <taxon>Mollusca</taxon>
        <taxon>Cephalopoda</taxon>
        <taxon>Coleoidea</taxon>
        <taxon>Octopodiformes</taxon>
        <taxon>Octopoda</taxon>
        <taxon>Incirrata</taxon>
        <taxon>Octopodidae</taxon>
        <taxon>Octopus</taxon>
    </lineage>
</organism>
<dbReference type="EMBL" id="KQ419124">
    <property type="protein sequence ID" value="KOF84545.1"/>
    <property type="molecule type" value="Genomic_DNA"/>
</dbReference>
<dbReference type="PANTHER" id="PTHR12563:SF17">
    <property type="entry name" value="DIHYDROXYACETONE PHOSPHATE ACYLTRANSFERASE"/>
    <property type="match status" value="1"/>
</dbReference>
<dbReference type="InterPro" id="IPR045520">
    <property type="entry name" value="GPAT/DHAPAT_C"/>
</dbReference>
<protein>
    <recommendedName>
        <fullName evidence="1">GPAT/DHAPAT C-terminal domain-containing protein</fullName>
    </recommendedName>
</protein>
<accession>A0A0L8H706</accession>
<sequence>MLIHKKLVSFKNSDIVEMTVLKKGYDNLMDSAAQHLMIASYRNQLTHIFVRVAMIALPVNACTKDTLLLDDLYEKYVFLERLFSREFIFLPGNTKQDFEQALLVLAHTCGVVLQDEVVLIKPSTNKYTVFFSHMFEPFLMGYWVLCQHLLSMPQVGHGKLLAKPIQMLAKEAQMVAARLLREQLIKHPEILSLNLLNNGLIALYNMDALHKEKRGGNVYMSPNTVVLTKITENIAQQIEVPTVPVASINLDTKTVVVNAKL</sequence>
<dbReference type="GO" id="GO:0016287">
    <property type="term" value="F:glycerone-phosphate O-acyltransferase activity"/>
    <property type="evidence" value="ECO:0007669"/>
    <property type="project" value="TreeGrafter"/>
</dbReference>
<dbReference type="InterPro" id="IPR022284">
    <property type="entry name" value="GPAT/DHAPAT"/>
</dbReference>
<dbReference type="GO" id="GO:0008611">
    <property type="term" value="P:ether lipid biosynthetic process"/>
    <property type="evidence" value="ECO:0007669"/>
    <property type="project" value="TreeGrafter"/>
</dbReference>
<evidence type="ECO:0000259" key="1">
    <source>
        <dbReference type="Pfam" id="PF19277"/>
    </source>
</evidence>
<feature type="domain" description="GPAT/DHAPAT C-terminal" evidence="1">
    <location>
        <begin position="13"/>
        <end position="211"/>
    </location>
</feature>
<reference evidence="2" key="1">
    <citation type="submission" date="2015-07" db="EMBL/GenBank/DDBJ databases">
        <title>MeaNS - Measles Nucleotide Surveillance Program.</title>
        <authorList>
            <person name="Tran T."/>
            <person name="Druce J."/>
        </authorList>
    </citation>
    <scope>NUCLEOTIDE SEQUENCE</scope>
    <source>
        <strain evidence="2">UCB-OBI-ISO-001</strain>
        <tissue evidence="2">Gonad</tissue>
    </source>
</reference>
<dbReference type="GO" id="GO:0006631">
    <property type="term" value="P:fatty acid metabolic process"/>
    <property type="evidence" value="ECO:0007669"/>
    <property type="project" value="TreeGrafter"/>
</dbReference>
<dbReference type="GO" id="GO:0031966">
    <property type="term" value="C:mitochondrial membrane"/>
    <property type="evidence" value="ECO:0007669"/>
    <property type="project" value="TreeGrafter"/>
</dbReference>
<dbReference type="GO" id="GO:0019432">
    <property type="term" value="P:triglyceride biosynthetic process"/>
    <property type="evidence" value="ECO:0007669"/>
    <property type="project" value="TreeGrafter"/>
</dbReference>
<dbReference type="AlphaFoldDB" id="A0A0L8H706"/>
<dbReference type="GO" id="GO:0008654">
    <property type="term" value="P:phospholipid biosynthetic process"/>
    <property type="evidence" value="ECO:0007669"/>
    <property type="project" value="TreeGrafter"/>
</dbReference>
<dbReference type="Pfam" id="PF19277">
    <property type="entry name" value="GPAT_C"/>
    <property type="match status" value="1"/>
</dbReference>
<name>A0A0L8H706_OCTBM</name>
<dbReference type="PANTHER" id="PTHR12563">
    <property type="entry name" value="GLYCEROL-3-PHOSPHATE ACYLTRANSFERASE"/>
    <property type="match status" value="1"/>
</dbReference>
<dbReference type="GO" id="GO:0005778">
    <property type="term" value="C:peroxisomal membrane"/>
    <property type="evidence" value="ECO:0007669"/>
    <property type="project" value="TreeGrafter"/>
</dbReference>
<dbReference type="GO" id="GO:0004366">
    <property type="term" value="F:glycerol-3-phosphate O-acyltransferase activity"/>
    <property type="evidence" value="ECO:0007669"/>
    <property type="project" value="TreeGrafter"/>
</dbReference>